<dbReference type="OrthoDB" id="605328at2759"/>
<organism evidence="3 4">
    <name type="scientific">Dendrobium catenatum</name>
    <dbReference type="NCBI Taxonomy" id="906689"/>
    <lineage>
        <taxon>Eukaryota</taxon>
        <taxon>Viridiplantae</taxon>
        <taxon>Streptophyta</taxon>
        <taxon>Embryophyta</taxon>
        <taxon>Tracheophyta</taxon>
        <taxon>Spermatophyta</taxon>
        <taxon>Magnoliopsida</taxon>
        <taxon>Liliopsida</taxon>
        <taxon>Asparagales</taxon>
        <taxon>Orchidaceae</taxon>
        <taxon>Epidendroideae</taxon>
        <taxon>Malaxideae</taxon>
        <taxon>Dendrobiinae</taxon>
        <taxon>Dendrobium</taxon>
    </lineage>
</organism>
<evidence type="ECO:0000313" key="3">
    <source>
        <dbReference type="EMBL" id="PKU81300.1"/>
    </source>
</evidence>
<dbReference type="PANTHER" id="PTHR35546:SF130">
    <property type="entry name" value="EXPRESSED PROTEIN"/>
    <property type="match status" value="1"/>
</dbReference>
<protein>
    <submittedName>
        <fullName evidence="3">F-box protein</fullName>
    </submittedName>
</protein>
<dbReference type="InterPro" id="IPR017451">
    <property type="entry name" value="F-box-assoc_interact_dom"/>
</dbReference>
<feature type="domain" description="F-box" evidence="2">
    <location>
        <begin position="56"/>
        <end position="97"/>
    </location>
</feature>
<keyword evidence="1" id="KW-0812">Transmembrane</keyword>
<evidence type="ECO:0000313" key="4">
    <source>
        <dbReference type="Proteomes" id="UP000233837"/>
    </source>
</evidence>
<dbReference type="SUPFAM" id="SSF81383">
    <property type="entry name" value="F-box domain"/>
    <property type="match status" value="1"/>
</dbReference>
<sequence>MQALNNYLLGFQLYLSSFVFLYISFYHWIPTQMKMSFSKMNNSNISSYTKTNGIDLIDDLLMEIFTKLPVKSIYRCRCVSRSWRRLADRCIAVGLPLVFCAMFYRSGPRDIDLEPRYGCNCNGSFQETDFSYLPFYHNSNIIDWNNSLLLFYRRISFDFYVCNPTTKKWAALPKPRGESQHSILAFDAYESPYYKVVCFSSGCQAQVGQLEVFSSETDQWVEHSLNWGVNSSHLTSWMHYFDGVIYVLAYPRHVACIDLEKMCSSVIEFPDDIDNVASLGNSGGFLHCAINDANELRIWVLKGIEWMLKNIVSVSDILEWKGDCIYTSPLASLVQGQFKFLAFHPKEDVVFLWVMGNLMSYDLCKKIFDFVCELGTEKEKILVNQIWLFL</sequence>
<reference evidence="3 4" key="2">
    <citation type="journal article" date="2017" name="Nature">
        <title>The Apostasia genome and the evolution of orchids.</title>
        <authorList>
            <person name="Zhang G.Q."/>
            <person name="Liu K.W."/>
            <person name="Li Z."/>
            <person name="Lohaus R."/>
            <person name="Hsiao Y.Y."/>
            <person name="Niu S.C."/>
            <person name="Wang J.Y."/>
            <person name="Lin Y.C."/>
            <person name="Xu Q."/>
            <person name="Chen L.J."/>
            <person name="Yoshida K."/>
            <person name="Fujiwara S."/>
            <person name="Wang Z.W."/>
            <person name="Zhang Y.Q."/>
            <person name="Mitsuda N."/>
            <person name="Wang M."/>
            <person name="Liu G.H."/>
            <person name="Pecoraro L."/>
            <person name="Huang H.X."/>
            <person name="Xiao X.J."/>
            <person name="Lin M."/>
            <person name="Wu X.Y."/>
            <person name="Wu W.L."/>
            <person name="Chen Y.Y."/>
            <person name="Chang S.B."/>
            <person name="Sakamoto S."/>
            <person name="Ohme-Takagi M."/>
            <person name="Yagi M."/>
            <person name="Zeng S.J."/>
            <person name="Shen C.Y."/>
            <person name="Yeh C.M."/>
            <person name="Luo Y.B."/>
            <person name="Tsai W.C."/>
            <person name="Van de Peer Y."/>
            <person name="Liu Z.J."/>
        </authorList>
    </citation>
    <scope>NUCLEOTIDE SEQUENCE [LARGE SCALE GENOMIC DNA]</scope>
    <source>
        <tissue evidence="3">The whole plant</tissue>
    </source>
</reference>
<proteinExistence type="predicted"/>
<keyword evidence="1" id="KW-0472">Membrane</keyword>
<gene>
    <name evidence="3" type="ORF">MA16_Dca022059</name>
</gene>
<evidence type="ECO:0000256" key="1">
    <source>
        <dbReference type="SAM" id="Phobius"/>
    </source>
</evidence>
<dbReference type="Gene3D" id="1.20.1280.50">
    <property type="match status" value="1"/>
</dbReference>
<accession>A0A2I0X068</accession>
<dbReference type="AlphaFoldDB" id="A0A2I0X068"/>
<dbReference type="InterPro" id="IPR036047">
    <property type="entry name" value="F-box-like_dom_sf"/>
</dbReference>
<dbReference type="Proteomes" id="UP000233837">
    <property type="component" value="Unassembled WGS sequence"/>
</dbReference>
<dbReference type="NCBIfam" id="TIGR01640">
    <property type="entry name" value="F_box_assoc_1"/>
    <property type="match status" value="1"/>
</dbReference>
<keyword evidence="1" id="KW-1133">Transmembrane helix</keyword>
<dbReference type="Pfam" id="PF08268">
    <property type="entry name" value="FBA_3"/>
    <property type="match status" value="1"/>
</dbReference>
<dbReference type="PANTHER" id="PTHR35546">
    <property type="entry name" value="F-BOX PROTEIN INTERACTION DOMAIN PROTEIN-RELATED"/>
    <property type="match status" value="1"/>
</dbReference>
<dbReference type="InterPro" id="IPR013187">
    <property type="entry name" value="F-box-assoc_dom_typ3"/>
</dbReference>
<name>A0A2I0X068_9ASPA</name>
<dbReference type="Pfam" id="PF00646">
    <property type="entry name" value="F-box"/>
    <property type="match status" value="1"/>
</dbReference>
<dbReference type="InterPro" id="IPR001810">
    <property type="entry name" value="F-box_dom"/>
</dbReference>
<dbReference type="EMBL" id="KZ502268">
    <property type="protein sequence ID" value="PKU81300.1"/>
    <property type="molecule type" value="Genomic_DNA"/>
</dbReference>
<reference evidence="3 4" key="1">
    <citation type="journal article" date="2016" name="Sci. Rep.">
        <title>The Dendrobium catenatum Lindl. genome sequence provides insights into polysaccharide synthase, floral development and adaptive evolution.</title>
        <authorList>
            <person name="Zhang G.Q."/>
            <person name="Xu Q."/>
            <person name="Bian C."/>
            <person name="Tsai W.C."/>
            <person name="Yeh C.M."/>
            <person name="Liu K.W."/>
            <person name="Yoshida K."/>
            <person name="Zhang L.S."/>
            <person name="Chang S.B."/>
            <person name="Chen F."/>
            <person name="Shi Y."/>
            <person name="Su Y.Y."/>
            <person name="Zhang Y.Q."/>
            <person name="Chen L.J."/>
            <person name="Yin Y."/>
            <person name="Lin M."/>
            <person name="Huang H."/>
            <person name="Deng H."/>
            <person name="Wang Z.W."/>
            <person name="Zhu S.L."/>
            <person name="Zhao X."/>
            <person name="Deng C."/>
            <person name="Niu S.C."/>
            <person name="Huang J."/>
            <person name="Wang M."/>
            <person name="Liu G.H."/>
            <person name="Yang H.J."/>
            <person name="Xiao X.J."/>
            <person name="Hsiao Y.Y."/>
            <person name="Wu W.L."/>
            <person name="Chen Y.Y."/>
            <person name="Mitsuda N."/>
            <person name="Ohme-Takagi M."/>
            <person name="Luo Y.B."/>
            <person name="Van de Peer Y."/>
            <person name="Liu Z.J."/>
        </authorList>
    </citation>
    <scope>NUCLEOTIDE SEQUENCE [LARGE SCALE GENOMIC DNA]</scope>
    <source>
        <tissue evidence="3">The whole plant</tissue>
    </source>
</reference>
<feature type="transmembrane region" description="Helical" evidence="1">
    <location>
        <begin position="6"/>
        <end position="29"/>
    </location>
</feature>
<dbReference type="SMART" id="SM00256">
    <property type="entry name" value="FBOX"/>
    <property type="match status" value="1"/>
</dbReference>
<dbReference type="InterPro" id="IPR055290">
    <property type="entry name" value="At3g26010-like"/>
</dbReference>
<keyword evidence="4" id="KW-1185">Reference proteome</keyword>
<evidence type="ECO:0000259" key="2">
    <source>
        <dbReference type="SMART" id="SM00256"/>
    </source>
</evidence>